<gene>
    <name evidence="1" type="ORF">ABT56_18830</name>
</gene>
<dbReference type="AlphaFoldDB" id="A0A0J1JMV3"/>
<dbReference type="OrthoDB" id="5880112at2"/>
<reference evidence="1 2" key="1">
    <citation type="submission" date="2015-05" db="EMBL/GenBank/DDBJ databases">
        <title>Photobacterium galathea sp. nov.</title>
        <authorList>
            <person name="Machado H."/>
            <person name="Gram L."/>
        </authorList>
    </citation>
    <scope>NUCLEOTIDE SEQUENCE [LARGE SCALE GENOMIC DNA]</scope>
    <source>
        <strain evidence="1 2">CGMCC 1.12159</strain>
    </source>
</reference>
<organism evidence="1 2">
    <name type="scientific">Photobacterium aquae</name>
    <dbReference type="NCBI Taxonomy" id="1195763"/>
    <lineage>
        <taxon>Bacteria</taxon>
        <taxon>Pseudomonadati</taxon>
        <taxon>Pseudomonadota</taxon>
        <taxon>Gammaproteobacteria</taxon>
        <taxon>Vibrionales</taxon>
        <taxon>Vibrionaceae</taxon>
        <taxon>Photobacterium</taxon>
    </lineage>
</organism>
<dbReference type="RefSeq" id="WP_047880455.1">
    <property type="nucleotide sequence ID" value="NZ_LDOT01000032.1"/>
</dbReference>
<sequence>MQNFKLAEYAIFESEKDLKIHRRLNRFDYEYVFQCNEKFIRYFGDTDLFCVSKYVIDSIDSLEKTYVYLESVDDNNLYGLYVENGIVANEIIDTKEVVLDLFSYFLLNSRLYTSENEYKDKSNSFILTDKIDVLNIPRKYKLVSLYVSLSSSDRFKKTILGVLFAACLVFVGNSVFNLLNPPPPPPKKPLPPEVVWKNSLKNKVSIVSVINMTTAINAYASLLPTDWRVGNILYSDGSLTMKIEALNTQSFDYTLRQWLNENDELKNYYDHETKSLIIPVKANYERAIYKLNDFEKNLSDLLKYYGAISVDYFSIAPIGNVEQFQYTAKFKNVDVAVLFILSDFFKNKPVSIDYLNMSFVDGISLIDLDITMTLEGLRNE</sequence>
<protein>
    <submittedName>
        <fullName evidence="1">Uncharacterized protein</fullName>
    </submittedName>
</protein>
<dbReference type="Proteomes" id="UP000036097">
    <property type="component" value="Unassembled WGS sequence"/>
</dbReference>
<accession>A0A0J1JMV3</accession>
<keyword evidence="2" id="KW-1185">Reference proteome</keyword>
<name>A0A0J1JMV3_9GAMM</name>
<dbReference type="EMBL" id="LDOT01000032">
    <property type="protein sequence ID" value="KLV03492.1"/>
    <property type="molecule type" value="Genomic_DNA"/>
</dbReference>
<dbReference type="STRING" id="1195763.ABT56_18830"/>
<proteinExistence type="predicted"/>
<evidence type="ECO:0000313" key="2">
    <source>
        <dbReference type="Proteomes" id="UP000036097"/>
    </source>
</evidence>
<evidence type="ECO:0000313" key="1">
    <source>
        <dbReference type="EMBL" id="KLV03492.1"/>
    </source>
</evidence>
<dbReference type="PATRIC" id="fig|1195763.3.peg.4024"/>
<comment type="caution">
    <text evidence="1">The sequence shown here is derived from an EMBL/GenBank/DDBJ whole genome shotgun (WGS) entry which is preliminary data.</text>
</comment>